<proteinExistence type="predicted"/>
<protein>
    <recommendedName>
        <fullName evidence="3">Sortilin N-terminal domain-containing protein</fullName>
    </recommendedName>
</protein>
<dbReference type="SUPFAM" id="SSF110296">
    <property type="entry name" value="Oligoxyloglucan reducing end-specific cellobiohydrolase"/>
    <property type="match status" value="1"/>
</dbReference>
<feature type="non-terminal residue" evidence="1">
    <location>
        <position position="1"/>
    </location>
</feature>
<comment type="caution">
    <text evidence="1">The sequence shown here is derived from an EMBL/GenBank/DDBJ whole genome shotgun (WGS) entry which is preliminary data.</text>
</comment>
<dbReference type="PANTHER" id="PTHR12106:SF10">
    <property type="entry name" value="VPS10 DOMAIN-CONTAINING RECEPTOR SORCS3"/>
    <property type="match status" value="1"/>
</dbReference>
<evidence type="ECO:0008006" key="3">
    <source>
        <dbReference type="Google" id="ProtNLM"/>
    </source>
</evidence>
<dbReference type="AlphaFoldDB" id="A0ABD0P7P5"/>
<gene>
    <name evidence="1" type="ORF">M9458_033877</name>
</gene>
<feature type="non-terminal residue" evidence="1">
    <location>
        <position position="53"/>
    </location>
</feature>
<evidence type="ECO:0000313" key="1">
    <source>
        <dbReference type="EMBL" id="KAL0169281.1"/>
    </source>
</evidence>
<name>A0ABD0P7P5_CIRMR</name>
<accession>A0ABD0P7P5</accession>
<dbReference type="EMBL" id="JAMKFB020000017">
    <property type="protein sequence ID" value="KAL0169281.1"/>
    <property type="molecule type" value="Genomic_DNA"/>
</dbReference>
<dbReference type="Proteomes" id="UP001529510">
    <property type="component" value="Unassembled WGS sequence"/>
</dbReference>
<reference evidence="1 2" key="1">
    <citation type="submission" date="2024-05" db="EMBL/GenBank/DDBJ databases">
        <title>Genome sequencing and assembly of Indian major carp, Cirrhinus mrigala (Hamilton, 1822).</title>
        <authorList>
            <person name="Mohindra V."/>
            <person name="Chowdhury L.M."/>
            <person name="Lal K."/>
            <person name="Jena J.K."/>
        </authorList>
    </citation>
    <scope>NUCLEOTIDE SEQUENCE [LARGE SCALE GENOMIC DNA]</scope>
    <source>
        <strain evidence="1">CM1030</strain>
        <tissue evidence="1">Blood</tissue>
    </source>
</reference>
<dbReference type="InterPro" id="IPR050310">
    <property type="entry name" value="VPS10-sortilin"/>
</dbReference>
<evidence type="ECO:0000313" key="2">
    <source>
        <dbReference type="Proteomes" id="UP001529510"/>
    </source>
</evidence>
<keyword evidence="2" id="KW-1185">Reference proteome</keyword>
<dbReference type="PANTHER" id="PTHR12106">
    <property type="entry name" value="SORTILIN RELATED"/>
    <property type="match status" value="1"/>
</dbReference>
<sequence>ILILSDPEVESSLLISSDEGATFQKFNINFYIMSLLFHPTQENWILAYSHDQR</sequence>
<organism evidence="1 2">
    <name type="scientific">Cirrhinus mrigala</name>
    <name type="common">Mrigala</name>
    <dbReference type="NCBI Taxonomy" id="683832"/>
    <lineage>
        <taxon>Eukaryota</taxon>
        <taxon>Metazoa</taxon>
        <taxon>Chordata</taxon>
        <taxon>Craniata</taxon>
        <taxon>Vertebrata</taxon>
        <taxon>Euteleostomi</taxon>
        <taxon>Actinopterygii</taxon>
        <taxon>Neopterygii</taxon>
        <taxon>Teleostei</taxon>
        <taxon>Ostariophysi</taxon>
        <taxon>Cypriniformes</taxon>
        <taxon>Cyprinidae</taxon>
        <taxon>Labeoninae</taxon>
        <taxon>Labeonini</taxon>
        <taxon>Cirrhinus</taxon>
    </lineage>
</organism>